<evidence type="ECO:0000256" key="4">
    <source>
        <dbReference type="ARBA" id="ARBA00023163"/>
    </source>
</evidence>
<dbReference type="SUPFAM" id="SSF47113">
    <property type="entry name" value="Histone-fold"/>
    <property type="match status" value="1"/>
</dbReference>
<keyword evidence="9" id="KW-1185">Reference proteome</keyword>
<dbReference type="Gene3D" id="1.10.20.10">
    <property type="entry name" value="Histone, subunit A"/>
    <property type="match status" value="1"/>
</dbReference>
<keyword evidence="3" id="KW-0805">Transcription regulation</keyword>
<dbReference type="InterPro" id="IPR045127">
    <property type="entry name" value="TAF11-like"/>
</dbReference>
<dbReference type="CDD" id="cd08048">
    <property type="entry name" value="HFD_TAF11"/>
    <property type="match status" value="1"/>
</dbReference>
<name>A0ABR2DPH9_9ROSI</name>
<feature type="region of interest" description="Disordered" evidence="6">
    <location>
        <begin position="113"/>
        <end position="215"/>
    </location>
</feature>
<organism evidence="8 9">
    <name type="scientific">Hibiscus sabdariffa</name>
    <name type="common">roselle</name>
    <dbReference type="NCBI Taxonomy" id="183260"/>
    <lineage>
        <taxon>Eukaryota</taxon>
        <taxon>Viridiplantae</taxon>
        <taxon>Streptophyta</taxon>
        <taxon>Embryophyta</taxon>
        <taxon>Tracheophyta</taxon>
        <taxon>Spermatophyta</taxon>
        <taxon>Magnoliopsida</taxon>
        <taxon>eudicotyledons</taxon>
        <taxon>Gunneridae</taxon>
        <taxon>Pentapetalae</taxon>
        <taxon>rosids</taxon>
        <taxon>malvids</taxon>
        <taxon>Malvales</taxon>
        <taxon>Malvaceae</taxon>
        <taxon>Malvoideae</taxon>
        <taxon>Hibiscus</taxon>
    </lineage>
</organism>
<sequence length="340" mass="38655">MTCFRLDFCYKKGEKNEEKGEWAFWGLQKESSWGRQRASARDPPMSFCLVSRESFAFHCHQILFEPLKYISVLKWESFFLSVKPEFSSPSSGRPLDRVILSSASEPLLQLQRMKQSKDPFEAALEEQEESPPDPVGEDELNSHTPNEAQNQTEGAQNILVDDDDDYDGLGSTIKNPSHPSSSSTPKLHSTSVNASVTAAVNNKNKEYDDDEEEENVDVELSKFPSSADPTKMAKMQAILSQFTEVQMSRYESFRRSALQKSNMRRLLVSITGSQKISLPMTIVVCGIAKMFVGELVEKARMVMTERKESGPIRPCHIREAYRRLKLEGKVPRRSVQRLFR</sequence>
<feature type="domain" description="TAFII28-like protein" evidence="7">
    <location>
        <begin position="238"/>
        <end position="323"/>
    </location>
</feature>
<dbReference type="Proteomes" id="UP001472677">
    <property type="component" value="Unassembled WGS sequence"/>
</dbReference>
<proteinExistence type="inferred from homology"/>
<protein>
    <recommendedName>
        <fullName evidence="7">TAFII28-like protein domain-containing protein</fullName>
    </recommendedName>
</protein>
<dbReference type="PANTHER" id="PTHR13218:SF8">
    <property type="entry name" value="TRANSCRIPTION INITIATION FACTOR TFIID SUBUNIT 11"/>
    <property type="match status" value="1"/>
</dbReference>
<accession>A0ABR2DPH9</accession>
<evidence type="ECO:0000256" key="3">
    <source>
        <dbReference type="ARBA" id="ARBA00023015"/>
    </source>
</evidence>
<dbReference type="InterPro" id="IPR006809">
    <property type="entry name" value="TAFII28_dom"/>
</dbReference>
<evidence type="ECO:0000259" key="7">
    <source>
        <dbReference type="Pfam" id="PF04719"/>
    </source>
</evidence>
<dbReference type="Pfam" id="PF04719">
    <property type="entry name" value="TAFII28"/>
    <property type="match status" value="1"/>
</dbReference>
<evidence type="ECO:0000313" key="8">
    <source>
        <dbReference type="EMBL" id="KAK8543332.1"/>
    </source>
</evidence>
<comment type="caution">
    <text evidence="8">The sequence shown here is derived from an EMBL/GenBank/DDBJ whole genome shotgun (WGS) entry which is preliminary data.</text>
</comment>
<evidence type="ECO:0000256" key="6">
    <source>
        <dbReference type="SAM" id="MobiDB-lite"/>
    </source>
</evidence>
<feature type="compositionally biased region" description="Polar residues" evidence="6">
    <location>
        <begin position="142"/>
        <end position="155"/>
    </location>
</feature>
<dbReference type="PANTHER" id="PTHR13218">
    <property type="entry name" value="TRANSCRIPTION INITIATION FACTOR TFIID SUBUNIT 11-RELATED"/>
    <property type="match status" value="1"/>
</dbReference>
<comment type="similarity">
    <text evidence="2">Belongs to the TAF11 family.</text>
</comment>
<reference evidence="8 9" key="1">
    <citation type="journal article" date="2024" name="G3 (Bethesda)">
        <title>Genome assembly of Hibiscus sabdariffa L. provides insights into metabolisms of medicinal natural products.</title>
        <authorList>
            <person name="Kim T."/>
        </authorList>
    </citation>
    <scope>NUCLEOTIDE SEQUENCE [LARGE SCALE GENOMIC DNA]</scope>
    <source>
        <strain evidence="8">TK-2024</strain>
        <tissue evidence="8">Old leaves</tissue>
    </source>
</reference>
<evidence type="ECO:0000256" key="5">
    <source>
        <dbReference type="ARBA" id="ARBA00023242"/>
    </source>
</evidence>
<keyword evidence="5" id="KW-0539">Nucleus</keyword>
<comment type="subcellular location">
    <subcellularLocation>
        <location evidence="1">Nucleus</location>
    </subcellularLocation>
</comment>
<feature type="compositionally biased region" description="Acidic residues" evidence="6">
    <location>
        <begin position="123"/>
        <end position="139"/>
    </location>
</feature>
<gene>
    <name evidence="8" type="ORF">V6N12_015890</name>
</gene>
<dbReference type="InterPro" id="IPR009072">
    <property type="entry name" value="Histone-fold"/>
</dbReference>
<feature type="compositionally biased region" description="Low complexity" evidence="6">
    <location>
        <begin position="171"/>
        <end position="191"/>
    </location>
</feature>
<evidence type="ECO:0000313" key="9">
    <source>
        <dbReference type="Proteomes" id="UP001472677"/>
    </source>
</evidence>
<evidence type="ECO:0000256" key="2">
    <source>
        <dbReference type="ARBA" id="ARBA00009788"/>
    </source>
</evidence>
<evidence type="ECO:0000256" key="1">
    <source>
        <dbReference type="ARBA" id="ARBA00004123"/>
    </source>
</evidence>
<keyword evidence="4" id="KW-0804">Transcription</keyword>
<dbReference type="EMBL" id="JBBPBM010000024">
    <property type="protein sequence ID" value="KAK8543332.1"/>
    <property type="molecule type" value="Genomic_DNA"/>
</dbReference>